<keyword evidence="2" id="KW-1185">Reference proteome</keyword>
<dbReference type="EMBL" id="BFEA01000023">
    <property type="protein sequence ID" value="GBG61807.1"/>
    <property type="molecule type" value="Genomic_DNA"/>
</dbReference>
<name>A0A388JVL5_CHABU</name>
<dbReference type="Gramene" id="GBG61807">
    <property type="protein sequence ID" value="GBG61807"/>
    <property type="gene ID" value="CBR_g23765"/>
</dbReference>
<comment type="caution">
    <text evidence="1">The sequence shown here is derived from an EMBL/GenBank/DDBJ whole genome shotgun (WGS) entry which is preliminary data.</text>
</comment>
<gene>
    <name evidence="1" type="ORF">CBR_g23765</name>
</gene>
<dbReference type="Proteomes" id="UP000265515">
    <property type="component" value="Unassembled WGS sequence"/>
</dbReference>
<evidence type="ECO:0000313" key="1">
    <source>
        <dbReference type="EMBL" id="GBG61807.1"/>
    </source>
</evidence>
<accession>A0A388JVL5</accession>
<dbReference type="OrthoDB" id="1934526at2759"/>
<proteinExistence type="predicted"/>
<organism evidence="1 2">
    <name type="scientific">Chara braunii</name>
    <name type="common">Braun's stonewort</name>
    <dbReference type="NCBI Taxonomy" id="69332"/>
    <lineage>
        <taxon>Eukaryota</taxon>
        <taxon>Viridiplantae</taxon>
        <taxon>Streptophyta</taxon>
        <taxon>Charophyceae</taxon>
        <taxon>Charales</taxon>
        <taxon>Characeae</taxon>
        <taxon>Chara</taxon>
    </lineage>
</organism>
<dbReference type="AlphaFoldDB" id="A0A388JVL5"/>
<protein>
    <submittedName>
        <fullName evidence="1">Uncharacterized protein</fullName>
    </submittedName>
</protein>
<sequence length="116" mass="12354">MNSRVAALRQKATAAAKAVNDTFHLTTVVFERHKVTFTIGASVASAAAAWAGYTARQVHQKKLEDRLKSIEHAMTNVHNMEEAQVDVLRAAVGGGIGYQSCAATVGTGFVIGYMGF</sequence>
<dbReference type="PANTHER" id="PTHR36703:SF1">
    <property type="entry name" value="TRIACYLGLYCEROL LIPASE-LIKE PROTEIN"/>
    <property type="match status" value="1"/>
</dbReference>
<dbReference type="PANTHER" id="PTHR36703">
    <property type="entry name" value="TRIACYLGLYCEROL LIPASE-LIKE PROTEIN"/>
    <property type="match status" value="1"/>
</dbReference>
<evidence type="ECO:0000313" key="2">
    <source>
        <dbReference type="Proteomes" id="UP000265515"/>
    </source>
</evidence>
<reference evidence="1 2" key="1">
    <citation type="journal article" date="2018" name="Cell">
        <title>The Chara Genome: Secondary Complexity and Implications for Plant Terrestrialization.</title>
        <authorList>
            <person name="Nishiyama T."/>
            <person name="Sakayama H."/>
            <person name="Vries J.D."/>
            <person name="Buschmann H."/>
            <person name="Saint-Marcoux D."/>
            <person name="Ullrich K.K."/>
            <person name="Haas F.B."/>
            <person name="Vanderstraeten L."/>
            <person name="Becker D."/>
            <person name="Lang D."/>
            <person name="Vosolsobe S."/>
            <person name="Rombauts S."/>
            <person name="Wilhelmsson P.K.I."/>
            <person name="Janitza P."/>
            <person name="Kern R."/>
            <person name="Heyl A."/>
            <person name="Rumpler F."/>
            <person name="Villalobos L.I.A.C."/>
            <person name="Clay J.M."/>
            <person name="Skokan R."/>
            <person name="Toyoda A."/>
            <person name="Suzuki Y."/>
            <person name="Kagoshima H."/>
            <person name="Schijlen E."/>
            <person name="Tajeshwar N."/>
            <person name="Catarino B."/>
            <person name="Hetherington A.J."/>
            <person name="Saltykova A."/>
            <person name="Bonnot C."/>
            <person name="Breuninger H."/>
            <person name="Symeonidi A."/>
            <person name="Radhakrishnan G.V."/>
            <person name="Van Nieuwerburgh F."/>
            <person name="Deforce D."/>
            <person name="Chang C."/>
            <person name="Karol K.G."/>
            <person name="Hedrich R."/>
            <person name="Ulvskov P."/>
            <person name="Glockner G."/>
            <person name="Delwiche C.F."/>
            <person name="Petrasek J."/>
            <person name="Van de Peer Y."/>
            <person name="Friml J."/>
            <person name="Beilby M."/>
            <person name="Dolan L."/>
            <person name="Kohara Y."/>
            <person name="Sugano S."/>
            <person name="Fujiyama A."/>
            <person name="Delaux P.-M."/>
            <person name="Quint M."/>
            <person name="TheiBen G."/>
            <person name="Hagemann M."/>
            <person name="Harholt J."/>
            <person name="Dunand C."/>
            <person name="Zachgo S."/>
            <person name="Langdale J."/>
            <person name="Maumus F."/>
            <person name="Straeten D.V.D."/>
            <person name="Gould S.B."/>
            <person name="Rensing S.A."/>
        </authorList>
    </citation>
    <scope>NUCLEOTIDE SEQUENCE [LARGE SCALE GENOMIC DNA]</scope>
    <source>
        <strain evidence="1 2">S276</strain>
    </source>
</reference>
<dbReference type="STRING" id="69332.A0A388JVL5"/>